<proteinExistence type="evidence at protein level"/>
<dbReference type="SMART" id="SM00225">
    <property type="entry name" value="BTB"/>
    <property type="match status" value="1"/>
</dbReference>
<dbReference type="FunFam" id="2.120.10.80:FF:000040">
    <property type="entry name" value="Kelch-like family member 22"/>
    <property type="match status" value="1"/>
</dbReference>
<reference evidence="5" key="4">
    <citation type="submission" date="2025-09" db="UniProtKB">
        <authorList>
            <consortium name="Ensembl"/>
        </authorList>
    </citation>
    <scope>IDENTIFICATION</scope>
    <source>
        <strain evidence="5">Brown Norway</strain>
    </source>
</reference>
<evidence type="ECO:0000256" key="3">
    <source>
        <dbReference type="SAM" id="MobiDB-lite"/>
    </source>
</evidence>
<dbReference type="Gene3D" id="3.30.710.10">
    <property type="entry name" value="Potassium Channel Kv1.1, Chain A"/>
    <property type="match status" value="1"/>
</dbReference>
<dbReference type="Proteomes" id="UP000002494">
    <property type="component" value="Chromosome 11"/>
</dbReference>
<evidence type="ECO:0000313" key="5">
    <source>
        <dbReference type="Ensembl" id="ENSRNOP00000075207.2"/>
    </source>
</evidence>
<dbReference type="Pfam" id="PF24681">
    <property type="entry name" value="Kelch_KLHDC2_KLHL20_DRC7"/>
    <property type="match status" value="1"/>
</dbReference>
<dbReference type="ExpressionAtlas" id="A0A0G2KA06">
    <property type="expression patterns" value="baseline and differential"/>
</dbReference>
<dbReference type="GeneTree" id="ENSGT00940000159598"/>
<evidence type="ECO:0000256" key="1">
    <source>
        <dbReference type="ARBA" id="ARBA00022441"/>
    </source>
</evidence>
<dbReference type="Bgee" id="ENSRNOG00000001878">
    <property type="expression patterns" value="Expressed in skeletal muscle tissue and 19 other cell types or tissues"/>
</dbReference>
<organism evidence="5 6">
    <name type="scientific">Rattus norvegicus</name>
    <name type="common">Rat</name>
    <dbReference type="NCBI Taxonomy" id="10116"/>
    <lineage>
        <taxon>Eukaryota</taxon>
        <taxon>Metazoa</taxon>
        <taxon>Chordata</taxon>
        <taxon>Craniata</taxon>
        <taxon>Vertebrata</taxon>
        <taxon>Euteleostomi</taxon>
        <taxon>Mammalia</taxon>
        <taxon>Eutheria</taxon>
        <taxon>Euarchontoglires</taxon>
        <taxon>Glires</taxon>
        <taxon>Rodentia</taxon>
        <taxon>Myomorpha</taxon>
        <taxon>Muroidea</taxon>
        <taxon>Muridae</taxon>
        <taxon>Murinae</taxon>
        <taxon>Rattus</taxon>
    </lineage>
</organism>
<dbReference type="RGD" id="1306288">
    <property type="gene designation" value="Klhl22"/>
</dbReference>
<evidence type="ECO:0000313" key="7">
    <source>
        <dbReference type="RGD" id="1306288"/>
    </source>
</evidence>
<dbReference type="Pfam" id="PF01344">
    <property type="entry name" value="Kelch_1"/>
    <property type="match status" value="1"/>
</dbReference>
<dbReference type="InterPro" id="IPR015915">
    <property type="entry name" value="Kelch-typ_b-propeller"/>
</dbReference>
<keyword evidence="2" id="KW-0677">Repeat</keyword>
<feature type="region of interest" description="Disordered" evidence="3">
    <location>
        <begin position="546"/>
        <end position="580"/>
    </location>
</feature>
<feature type="domain" description="BTB" evidence="4">
    <location>
        <begin position="50"/>
        <end position="117"/>
    </location>
</feature>
<dbReference type="PANTHER" id="PTHR45632:SF5">
    <property type="entry name" value="KELCH-LIKE PROTEIN 22"/>
    <property type="match status" value="1"/>
</dbReference>
<keyword evidence="6" id="KW-1185">Reference proteome</keyword>
<dbReference type="InterPro" id="IPR011705">
    <property type="entry name" value="BACK"/>
</dbReference>
<dbReference type="UniPathway" id="UPA00143"/>
<gene>
    <name evidence="5 7" type="primary">Klhl22</name>
</gene>
<dbReference type="PANTHER" id="PTHR45632">
    <property type="entry name" value="LD33804P"/>
    <property type="match status" value="1"/>
</dbReference>
<dbReference type="InterPro" id="IPR011333">
    <property type="entry name" value="SKP1/BTB/POZ_sf"/>
</dbReference>
<dbReference type="Gene3D" id="2.120.10.80">
    <property type="entry name" value="Kelch-type beta propeller"/>
    <property type="match status" value="1"/>
</dbReference>
<dbReference type="Pfam" id="PF07707">
    <property type="entry name" value="BACK"/>
    <property type="match status" value="1"/>
</dbReference>
<dbReference type="SUPFAM" id="SSF54695">
    <property type="entry name" value="POZ domain"/>
    <property type="match status" value="1"/>
</dbReference>
<dbReference type="SMART" id="SM00612">
    <property type="entry name" value="Kelch"/>
    <property type="match status" value="6"/>
</dbReference>
<dbReference type="InterPro" id="IPR006652">
    <property type="entry name" value="Kelch_1"/>
</dbReference>
<dbReference type="PROSITE" id="PS50097">
    <property type="entry name" value="BTB"/>
    <property type="match status" value="1"/>
</dbReference>
<protein>
    <submittedName>
        <fullName evidence="5">Kelch-like family member 22</fullName>
    </submittedName>
</protein>
<dbReference type="InterPro" id="IPR017096">
    <property type="entry name" value="BTB-kelch_protein"/>
</dbReference>
<dbReference type="SMART" id="SM00875">
    <property type="entry name" value="BACK"/>
    <property type="match status" value="1"/>
</dbReference>
<keyword evidence="1" id="KW-0880">Kelch repeat</keyword>
<accession>A0A0G2KA06</accession>
<name>A0A0G2KA06_RAT</name>
<reference evidence="5" key="2">
    <citation type="submission" date="2024-01" db="EMBL/GenBank/DDBJ databases">
        <title>GRCr8: a new rat reference genome assembly contstructed from accurate long reads and long range scaffolding.</title>
        <authorList>
            <person name="Doris P.A."/>
            <person name="Kalbfleisch T."/>
            <person name="Li K."/>
            <person name="Howe K."/>
            <person name="Wood J."/>
        </authorList>
    </citation>
    <scope>NUCLEOTIDE SEQUENCE [LARGE SCALE GENOMIC DNA]</scope>
    <source>
        <strain evidence="5">Brown Norway</strain>
    </source>
</reference>
<evidence type="ECO:0007829" key="8">
    <source>
        <dbReference type="PeptideAtlas" id="A0A0G2KA06"/>
    </source>
</evidence>
<dbReference type="Ensembl" id="ENSRNOT00000091675.3">
    <property type="protein sequence ID" value="ENSRNOP00000075207.2"/>
    <property type="gene ID" value="ENSRNOG00000001878.9"/>
</dbReference>
<dbReference type="GO" id="GO:0016567">
    <property type="term" value="P:protein ubiquitination"/>
    <property type="evidence" value="ECO:0007669"/>
    <property type="project" value="UniProtKB-UniPathway"/>
</dbReference>
<dbReference type="Pfam" id="PF00651">
    <property type="entry name" value="BTB"/>
    <property type="match status" value="1"/>
</dbReference>
<dbReference type="AlphaFoldDB" id="A0A0G2KA06"/>
<sequence>MAEEQDFAQLCKLSTQPSHSHCVNNTYRSTQHSQALLRGLLALRDSGILFDVVLVVEGRHIEAHRILLAASCDYFRGMFAGGLKEMEQEEVLIHGVSYNAMCQILHFIYTSELELSLSNVQETLVAACQLQIPEIIHFCCDFLMSWVDEENILDVYRLAELFDLNRLTQQLDTYILKNFVAFSRTDKYRQLPLEKVYSLLSSNRLELGPSPLRDTVASALMYHRNESLQPSLQGPHTELRSDFQCVVGFGGIHSTPSTILSDQAKYLNPLLGEWKHFTASLAPRMSNQGIAVLNNFVYLIGGDNNVQGFRAESRCWRYDPRHNRWFQIQSLQQEHADLCVCVVGKYIYAVAGRDYHNNLSAVERYDPATNSWEYVAPLKKEVYAHAGTTLQGKMYITCGRRGEDYLKETHCYDPGSNTWHTLADGPVRRAWHGMAALLDKLFVIGGSNNDAGYRRDVHQVACYSCTSRQWSSVCPLPAGHGEPGIAVLDNRIYVLGGRSHNRGSRTGYVHIYDMEKDCWEEGPQLNNSISGLAACVLTLPRSLLHEQPRGTPNRSQADADFASEVMSVSDWEEFDNSSED</sequence>
<dbReference type="PIRSF" id="PIRSF037037">
    <property type="entry name" value="Kelch-like_protein_gigaxonin"/>
    <property type="match status" value="1"/>
</dbReference>
<reference evidence="9" key="1">
    <citation type="journal article" date="2006" name="Proc. Natl. Acad. Sci. U.S.A.">
        <title>Quantitative phosphoproteomics of vasopressin-sensitive renal cells: regulation of aquaporin-2 phosphorylation at two sites.</title>
        <authorList>
            <person name="Hoffert J.D."/>
            <person name="Pisitkun T."/>
            <person name="Wang G."/>
            <person name="Shen R.F."/>
            <person name="Knepper M.A."/>
        </authorList>
    </citation>
    <scope>IDENTIFICATION BY MASS SPECTROMETRY [LARGE SCALE ANALYSIS]</scope>
</reference>
<evidence type="ECO:0000256" key="2">
    <source>
        <dbReference type="ARBA" id="ARBA00022737"/>
    </source>
</evidence>
<evidence type="ECO:0000313" key="6">
    <source>
        <dbReference type="Proteomes" id="UP000002494"/>
    </source>
</evidence>
<dbReference type="VEuPathDB" id="HostDB:ENSRNOG00000001878"/>
<dbReference type="Gene3D" id="1.25.40.420">
    <property type="match status" value="1"/>
</dbReference>
<evidence type="ECO:0007829" key="9">
    <source>
        <dbReference type="PubMed" id="16641100"/>
    </source>
</evidence>
<dbReference type="jPOST" id="A0A0G2KA06"/>
<dbReference type="FunFam" id="3.30.710.10:FF:000083">
    <property type="entry name" value="Kelch-like family member 22"/>
    <property type="match status" value="1"/>
</dbReference>
<dbReference type="SUPFAM" id="SSF117281">
    <property type="entry name" value="Kelch motif"/>
    <property type="match status" value="1"/>
</dbReference>
<evidence type="ECO:0000259" key="4">
    <source>
        <dbReference type="PROSITE" id="PS50097"/>
    </source>
</evidence>
<reference evidence="5" key="3">
    <citation type="submission" date="2025-08" db="UniProtKB">
        <authorList>
            <consortium name="Ensembl"/>
        </authorList>
    </citation>
    <scope>IDENTIFICATION</scope>
    <source>
        <strain evidence="5">Brown Norway</strain>
    </source>
</reference>
<keyword evidence="8" id="KW-1267">Proteomics identification</keyword>
<feature type="compositionally biased region" description="Acidic residues" evidence="3">
    <location>
        <begin position="570"/>
        <end position="580"/>
    </location>
</feature>
<dbReference type="InterPro" id="IPR000210">
    <property type="entry name" value="BTB/POZ_dom"/>
</dbReference>